<evidence type="ECO:0000313" key="1">
    <source>
        <dbReference type="EMBL" id="ELP30166.1"/>
    </source>
</evidence>
<proteinExistence type="predicted"/>
<evidence type="ECO:0000313" key="2">
    <source>
        <dbReference type="Proteomes" id="UP000010959"/>
    </source>
</evidence>
<sequence length="117" mass="13598">MALELLAMDRPYRRIRNLVDAHLQRTTTQRFDAIDELFICYGMKDFCQNVQKNKNRKHLLASVAKIVERRHKIVHEGDLNSHRRLSPIDALQTKRRVADVLSFVAGADELLQRQFGG</sequence>
<organism evidence="1 2">
    <name type="scientific">Rhodopirellula baltica SWK14</name>
    <dbReference type="NCBI Taxonomy" id="993516"/>
    <lineage>
        <taxon>Bacteria</taxon>
        <taxon>Pseudomonadati</taxon>
        <taxon>Planctomycetota</taxon>
        <taxon>Planctomycetia</taxon>
        <taxon>Pirellulales</taxon>
        <taxon>Pirellulaceae</taxon>
        <taxon>Rhodopirellula</taxon>
    </lineage>
</organism>
<protein>
    <recommendedName>
        <fullName evidence="3">RiboL-PSP-HEPN domain-containing protein</fullName>
    </recommendedName>
</protein>
<evidence type="ECO:0008006" key="3">
    <source>
        <dbReference type="Google" id="ProtNLM"/>
    </source>
</evidence>
<name>L7CAM6_RHOBT</name>
<dbReference type="EMBL" id="AMWG01000165">
    <property type="protein sequence ID" value="ELP30166.1"/>
    <property type="molecule type" value="Genomic_DNA"/>
</dbReference>
<dbReference type="AlphaFoldDB" id="L7CAM6"/>
<accession>L7CAM6</accession>
<dbReference type="Proteomes" id="UP000010959">
    <property type="component" value="Unassembled WGS sequence"/>
</dbReference>
<reference evidence="1 2" key="1">
    <citation type="journal article" date="2013" name="Mar. Genomics">
        <title>Expression of sulfatases in Rhodopirellula baltica and the diversity of sulfatases in the genus Rhodopirellula.</title>
        <authorList>
            <person name="Wegner C.E."/>
            <person name="Richter-Heitmann T."/>
            <person name="Klindworth A."/>
            <person name="Klockow C."/>
            <person name="Richter M."/>
            <person name="Achstetter T."/>
            <person name="Glockner F.O."/>
            <person name="Harder J."/>
        </authorList>
    </citation>
    <scope>NUCLEOTIDE SEQUENCE [LARGE SCALE GENOMIC DNA]</scope>
    <source>
        <strain evidence="1 2">SWK14</strain>
    </source>
</reference>
<gene>
    <name evidence="1" type="ORF">RBSWK_05924</name>
</gene>
<comment type="caution">
    <text evidence="1">The sequence shown here is derived from an EMBL/GenBank/DDBJ whole genome shotgun (WGS) entry which is preliminary data.</text>
</comment>
<dbReference type="PATRIC" id="fig|993516.3.peg.6349"/>